<dbReference type="Gene3D" id="3.30.460.10">
    <property type="entry name" value="Beta Polymerase, domain 2"/>
    <property type="match status" value="1"/>
</dbReference>
<dbReference type="Pfam" id="PF03828">
    <property type="entry name" value="PAP_assoc"/>
    <property type="match status" value="1"/>
</dbReference>
<keyword evidence="9" id="KW-1185">Reference proteome</keyword>
<feature type="compositionally biased region" description="Basic and acidic residues" evidence="5">
    <location>
        <begin position="72"/>
        <end position="81"/>
    </location>
</feature>
<evidence type="ECO:0000256" key="2">
    <source>
        <dbReference type="ARBA" id="ARBA00012388"/>
    </source>
</evidence>
<dbReference type="EMBL" id="JAPEUV010000007">
    <property type="protein sequence ID" value="KAJ4342192.1"/>
    <property type="molecule type" value="Genomic_DNA"/>
</dbReference>
<dbReference type="SUPFAM" id="SSF81301">
    <property type="entry name" value="Nucleotidyltransferase"/>
    <property type="match status" value="1"/>
</dbReference>
<feature type="compositionally biased region" description="Acidic residues" evidence="5">
    <location>
        <begin position="133"/>
        <end position="155"/>
    </location>
</feature>
<feature type="domain" description="PAP-associated" evidence="6">
    <location>
        <begin position="542"/>
        <end position="600"/>
    </location>
</feature>
<reference evidence="8" key="1">
    <citation type="submission" date="2022-10" db="EMBL/GenBank/DDBJ databases">
        <title>Tapping the CABI collections for fungal endophytes: first genome assemblies for Collariella, Neodidymelliopsis, Ascochyta clinopodiicola, Didymella pomorum, Didymosphaeria variabile, Neocosmospora piperis and Neocucurbitaria cava.</title>
        <authorList>
            <person name="Hill R."/>
        </authorList>
    </citation>
    <scope>NUCLEOTIDE SEQUENCE</scope>
    <source>
        <strain evidence="8">IMI 360193</strain>
    </source>
</reference>
<accession>A0A9W8X6S5</accession>
<evidence type="ECO:0000313" key="8">
    <source>
        <dbReference type="EMBL" id="KAJ4342192.1"/>
    </source>
</evidence>
<keyword evidence="3" id="KW-0479">Metal-binding</keyword>
<dbReference type="CDD" id="cd05402">
    <property type="entry name" value="NT_PAP_TUTase"/>
    <property type="match status" value="1"/>
</dbReference>
<dbReference type="InterPro" id="IPR002058">
    <property type="entry name" value="PAP_assoc"/>
</dbReference>
<feature type="region of interest" description="Disordered" evidence="5">
    <location>
        <begin position="584"/>
        <end position="604"/>
    </location>
</feature>
<dbReference type="GO" id="GO:0043634">
    <property type="term" value="P:polyadenylation-dependent ncRNA catabolic process"/>
    <property type="evidence" value="ECO:0007669"/>
    <property type="project" value="TreeGrafter"/>
</dbReference>
<evidence type="ECO:0000259" key="7">
    <source>
        <dbReference type="Pfam" id="PF22600"/>
    </source>
</evidence>
<evidence type="ECO:0000313" key="9">
    <source>
        <dbReference type="Proteomes" id="UP001140562"/>
    </source>
</evidence>
<dbReference type="GO" id="GO:0003729">
    <property type="term" value="F:mRNA binding"/>
    <property type="evidence" value="ECO:0007669"/>
    <property type="project" value="TreeGrafter"/>
</dbReference>
<organism evidence="8 9">
    <name type="scientific">Didymella glomerata</name>
    <dbReference type="NCBI Taxonomy" id="749621"/>
    <lineage>
        <taxon>Eukaryota</taxon>
        <taxon>Fungi</taxon>
        <taxon>Dikarya</taxon>
        <taxon>Ascomycota</taxon>
        <taxon>Pezizomycotina</taxon>
        <taxon>Dothideomycetes</taxon>
        <taxon>Pleosporomycetidae</taxon>
        <taxon>Pleosporales</taxon>
        <taxon>Pleosporineae</taxon>
        <taxon>Didymellaceae</taxon>
        <taxon>Didymella</taxon>
    </lineage>
</organism>
<comment type="similarity">
    <text evidence="1">Belongs to the DNA polymerase type-B-like family.</text>
</comment>
<gene>
    <name evidence="8" type="ORF">N0V87_001176</name>
</gene>
<feature type="compositionally biased region" description="Gly residues" evidence="5">
    <location>
        <begin position="83"/>
        <end position="94"/>
    </location>
</feature>
<dbReference type="InterPro" id="IPR054708">
    <property type="entry name" value="MTPAP-like_central"/>
</dbReference>
<feature type="domain" description="Poly(A) RNA polymerase mitochondrial-like central palm" evidence="7">
    <location>
        <begin position="343"/>
        <end position="490"/>
    </location>
</feature>
<dbReference type="PANTHER" id="PTHR23092:SF15">
    <property type="entry name" value="INACTIVE NON-CANONICAL POLY(A) RNA POLYMERASE PROTEIN TRF4-2-RELATED"/>
    <property type="match status" value="1"/>
</dbReference>
<dbReference type="OrthoDB" id="273917at2759"/>
<feature type="region of interest" description="Disordered" evidence="5">
    <location>
        <begin position="224"/>
        <end position="304"/>
    </location>
</feature>
<evidence type="ECO:0000256" key="4">
    <source>
        <dbReference type="ARBA" id="ARBA00022842"/>
    </source>
</evidence>
<dbReference type="InterPro" id="IPR045862">
    <property type="entry name" value="Trf4-like"/>
</dbReference>
<dbReference type="AlphaFoldDB" id="A0A9W8X6S5"/>
<proteinExistence type="inferred from homology"/>
<dbReference type="GO" id="GO:1990817">
    <property type="term" value="F:poly(A) RNA polymerase activity"/>
    <property type="evidence" value="ECO:0007669"/>
    <property type="project" value="UniProtKB-EC"/>
</dbReference>
<feature type="compositionally biased region" description="Gly residues" evidence="5">
    <location>
        <begin position="23"/>
        <end position="36"/>
    </location>
</feature>
<evidence type="ECO:0000259" key="6">
    <source>
        <dbReference type="Pfam" id="PF03828"/>
    </source>
</evidence>
<dbReference type="Proteomes" id="UP001140562">
    <property type="component" value="Unassembled WGS sequence"/>
</dbReference>
<dbReference type="GO" id="GO:0010605">
    <property type="term" value="P:negative regulation of macromolecule metabolic process"/>
    <property type="evidence" value="ECO:0007669"/>
    <property type="project" value="UniProtKB-ARBA"/>
</dbReference>
<dbReference type="SUPFAM" id="SSF81631">
    <property type="entry name" value="PAP/OAS1 substrate-binding domain"/>
    <property type="match status" value="1"/>
</dbReference>
<dbReference type="Pfam" id="PF22600">
    <property type="entry name" value="MTPAP-like_central"/>
    <property type="match status" value="1"/>
</dbReference>
<evidence type="ECO:0000256" key="5">
    <source>
        <dbReference type="SAM" id="MobiDB-lite"/>
    </source>
</evidence>
<keyword evidence="4" id="KW-0460">Magnesium</keyword>
<evidence type="ECO:0000256" key="3">
    <source>
        <dbReference type="ARBA" id="ARBA00022723"/>
    </source>
</evidence>
<dbReference type="EC" id="2.7.7.19" evidence="2"/>
<dbReference type="InterPro" id="IPR043519">
    <property type="entry name" value="NT_sf"/>
</dbReference>
<protein>
    <recommendedName>
        <fullName evidence="2">polynucleotide adenylyltransferase</fullName>
        <ecNumber evidence="2">2.7.7.19</ecNumber>
    </recommendedName>
</protein>
<dbReference type="GO" id="GO:0046872">
    <property type="term" value="F:metal ion binding"/>
    <property type="evidence" value="ECO:0007669"/>
    <property type="project" value="UniProtKB-KW"/>
</dbReference>
<dbReference type="GO" id="GO:0031123">
    <property type="term" value="P:RNA 3'-end processing"/>
    <property type="evidence" value="ECO:0007669"/>
    <property type="project" value="TreeGrafter"/>
</dbReference>
<evidence type="ECO:0000256" key="1">
    <source>
        <dbReference type="ARBA" id="ARBA00008593"/>
    </source>
</evidence>
<dbReference type="PANTHER" id="PTHR23092">
    <property type="entry name" value="POLY(A) RNA POLYMERASE"/>
    <property type="match status" value="1"/>
</dbReference>
<feature type="compositionally biased region" description="Polar residues" evidence="5">
    <location>
        <begin position="37"/>
        <end position="49"/>
    </location>
</feature>
<comment type="caution">
    <text evidence="8">The sequence shown here is derived from an EMBL/GenBank/DDBJ whole genome shotgun (WGS) entry which is preliminary data.</text>
</comment>
<feature type="region of interest" description="Disordered" evidence="5">
    <location>
        <begin position="1"/>
        <end position="197"/>
    </location>
</feature>
<sequence>MGDSYRPSGGGGRPLSERMTFTSGGGDNYRPGGGQQGRNNPEFTFSSNHDGPRFPPAGPANAGPPARRRDQRHGGPHDSRRGGPNGRGRGGGRGGYRKPGAHERALLTVQDRGSPERTLGVADGSNKFMNIDEILEDEEEDDDSKEAGEDAADDENGTHKAARTTSGRDDGDSVPKWSNPEIYSALPPPEELRPGKKIDFVQLIRKAKNDAAEKGNSNNAVAANDDFISFGDDDPSTKGTDVISLEDDEPRKNKRPQNGGFVQGPMNDLDYVDSAVNQNKRSHQAADLHEQPQQSKTKRKRGEIENVRGIVQEWMGTARCDTAPWLDPRHNYAHLVNDPLKWLHNEILDFYDFVAPQPYEHDIRHRLVQRVQQALGTQRFPQDTGRILCFGSFPAGLYLPTADMDLVYTSDRFYQGGAAAMDFTNRSVVNSTLRKAAKRLENVRIAVNVLCITKAKVPIIKFVDRVTNINVDISFENLSGVQAQATFQQWKHDYPDMIYMVALLKQFLVMRGMNEVHTGGIGGFTIICLVISYFQHSRKPDNLGDCFLGFLDYYGNTFDLRTQRIQMHPPAIITKNGWDVDGREERPNGLSIQDPNRPENNISGGSHKAWEVFQAFRAAHRVLKDRIDSKSAGRSILECILGGNYETYIMQRRHMQTLK</sequence>
<feature type="compositionally biased region" description="Polar residues" evidence="5">
    <location>
        <begin position="590"/>
        <end position="604"/>
    </location>
</feature>
<dbReference type="GO" id="GO:0005730">
    <property type="term" value="C:nucleolus"/>
    <property type="evidence" value="ECO:0007669"/>
    <property type="project" value="TreeGrafter"/>
</dbReference>
<dbReference type="GO" id="GO:0031499">
    <property type="term" value="C:TRAMP complex"/>
    <property type="evidence" value="ECO:0007669"/>
    <property type="project" value="TreeGrafter"/>
</dbReference>
<dbReference type="Gene3D" id="1.10.1410.10">
    <property type="match status" value="1"/>
</dbReference>
<name>A0A9W8X6S5_9PLEO</name>